<proteinExistence type="predicted"/>
<dbReference type="PANTHER" id="PTHR47804:SF3">
    <property type="entry name" value="PROTEIN BRE4"/>
    <property type="match status" value="1"/>
</dbReference>
<dbReference type="Pfam" id="PF10337">
    <property type="entry name" value="ArAE_2_N"/>
    <property type="match status" value="1"/>
</dbReference>
<dbReference type="AlphaFoldDB" id="A0A9W9BTY0"/>
<evidence type="ECO:0000259" key="6">
    <source>
        <dbReference type="Pfam" id="PF10337"/>
    </source>
</evidence>
<evidence type="ECO:0000256" key="2">
    <source>
        <dbReference type="ARBA" id="ARBA00022692"/>
    </source>
</evidence>
<keyword evidence="2 5" id="KW-0812">Transmembrane</keyword>
<feature type="transmembrane region" description="Helical" evidence="5">
    <location>
        <begin position="196"/>
        <end position="216"/>
    </location>
</feature>
<keyword evidence="8" id="KW-1185">Reference proteome</keyword>
<evidence type="ECO:0000256" key="4">
    <source>
        <dbReference type="ARBA" id="ARBA00023136"/>
    </source>
</evidence>
<gene>
    <name evidence="7" type="primary">BRE4</name>
    <name evidence="7" type="ORF">N0V84_001363</name>
</gene>
<keyword evidence="4 5" id="KW-0472">Membrane</keyword>
<dbReference type="PRINTS" id="PR02047">
    <property type="entry name" value="BREFELDNASP4"/>
</dbReference>
<evidence type="ECO:0000313" key="8">
    <source>
        <dbReference type="Proteomes" id="UP001140502"/>
    </source>
</evidence>
<name>A0A9W9BTY0_9HYPO</name>
<dbReference type="InterPro" id="IPR052430">
    <property type="entry name" value="IVT-Associated"/>
</dbReference>
<dbReference type="OrthoDB" id="1924968at2759"/>
<dbReference type="InterPro" id="IPR023244">
    <property type="entry name" value="Brefeldin_A-sensitivity_4"/>
</dbReference>
<feature type="transmembrane region" description="Helical" evidence="5">
    <location>
        <begin position="167"/>
        <end position="190"/>
    </location>
</feature>
<sequence>MTEYSDANLDPSGVCLRPSFDSRRSSVVSIMQIDQIISDDRINMETYGVSEMRDGFFDALFLKPEPLTPEEIEEKAILPKEFEKSHPLSPKDFFPRQLHELRSVARKVTTTRSGIRLLKSFLAFFLAYILCLVPTVSNWLGRYDYIMAISAILNHSGRTFGSQVDGAVLTIVGTACGLAWGIIGLLLSTSTLAARVGYGGILTLFLALFMASIAYIRTFFIRFYQAVLCAGIAVTFTTLAETNSLDIEWPKLRSYAIPWLLGQAIAMAVNCLIFPDAGNRPLAAALDKSFRTMQESLIIPRPRNTRLRRRLAKTFMDMSLTYRDMRIDITITRFRPVDVRELRNLVQGVVRALLSMDTDTDLFEDWTTPEIIVGGPDSDDESIDAGRKVARTLSAPTKEVLACMSEGMQRSHAALMDLSGWRKYFGPPQDVSSDLVPVQVRFNNALVAFDTAEASLLASDTTESYDSQAVELFVFARHVRETAATIVHLMEKVREMHLNSNSKRLNLPTYPPWKAIYRTNAQVRHDRGGVTAGMYQATFSEIEQLLESVKVGKEHRQSYEAVTGPEEPSIRGQPASRRDKLGYRIWTALHRLQGFESRYALKVAILTSALALPAWLSNASWWNRYEAWWAVCMGWIMIHPRVGGNVQDLFTRAFAAILGAAWGGAAHGAGNGNPYVVAVFAAIYMIPMMYRFTQSSHPRSGLVGCLSFTVISLGLRNHPGVSSAVLLGVNKGLVFFVGTTTPILVNWILWPFVARHELRSALSSMLFFMSIMYRNVVANYVYFDEGKDPTPEVIKRSEMLESRMREGFVRIRQLLVMTRHELRLRAPFDPIPYSCLAASCERFFEYLIAVRQSALFYNPNYIRDNPVAAEKLLSYRRDAVAAILGNLYILAGALRSQRKVPRYLPSAAAARKKLLHKSAEVAREMAESPEYRELERQKTWSDIYSYSYNESLTGCVAQLEELERFTKLIVGEKNFESTWNADLAET</sequence>
<dbReference type="EMBL" id="JAPEUR010000014">
    <property type="protein sequence ID" value="KAJ4328161.1"/>
    <property type="molecule type" value="Genomic_DNA"/>
</dbReference>
<reference evidence="7" key="1">
    <citation type="submission" date="2022-10" db="EMBL/GenBank/DDBJ databases">
        <title>Tapping the CABI collections for fungal endophytes: first genome assemblies for Collariella, Neodidymelliopsis, Ascochyta clinopodiicola, Didymella pomorum, Didymosphaeria variabile, Neocosmospora piperis and Neocucurbitaria cava.</title>
        <authorList>
            <person name="Hill R."/>
        </authorList>
    </citation>
    <scope>NUCLEOTIDE SEQUENCE</scope>
    <source>
        <strain evidence="7">IMI 366586</strain>
    </source>
</reference>
<dbReference type="GO" id="GO:0016020">
    <property type="term" value="C:membrane"/>
    <property type="evidence" value="ECO:0007669"/>
    <property type="project" value="UniProtKB-SubCell"/>
</dbReference>
<dbReference type="InterPro" id="IPR018823">
    <property type="entry name" value="ArAE_2_N"/>
</dbReference>
<keyword evidence="3 5" id="KW-1133">Transmembrane helix</keyword>
<comment type="caution">
    <text evidence="7">The sequence shown here is derived from an EMBL/GenBank/DDBJ whole genome shotgun (WGS) entry which is preliminary data.</text>
</comment>
<comment type="subcellular location">
    <subcellularLocation>
        <location evidence="1">Membrane</location>
        <topology evidence="1">Multi-pass membrane protein</topology>
    </subcellularLocation>
</comment>
<dbReference type="Proteomes" id="UP001140502">
    <property type="component" value="Unassembled WGS sequence"/>
</dbReference>
<dbReference type="PANTHER" id="PTHR47804">
    <property type="entry name" value="60S RIBOSOMAL PROTEIN L19"/>
    <property type="match status" value="1"/>
</dbReference>
<evidence type="ECO:0000256" key="5">
    <source>
        <dbReference type="SAM" id="Phobius"/>
    </source>
</evidence>
<accession>A0A9W9BTY0</accession>
<feature type="domain" description="Putative ER transporter 6TM N-terminal" evidence="6">
    <location>
        <begin position="113"/>
        <end position="189"/>
    </location>
</feature>
<evidence type="ECO:0000256" key="1">
    <source>
        <dbReference type="ARBA" id="ARBA00004141"/>
    </source>
</evidence>
<feature type="transmembrane region" description="Helical" evidence="5">
    <location>
        <begin position="117"/>
        <end position="137"/>
    </location>
</feature>
<evidence type="ECO:0000256" key="3">
    <source>
        <dbReference type="ARBA" id="ARBA00022989"/>
    </source>
</evidence>
<organism evidence="7 8">
    <name type="scientific">Fusarium piperis</name>
    <dbReference type="NCBI Taxonomy" id="1435070"/>
    <lineage>
        <taxon>Eukaryota</taxon>
        <taxon>Fungi</taxon>
        <taxon>Dikarya</taxon>
        <taxon>Ascomycota</taxon>
        <taxon>Pezizomycotina</taxon>
        <taxon>Sordariomycetes</taxon>
        <taxon>Hypocreomycetidae</taxon>
        <taxon>Hypocreales</taxon>
        <taxon>Nectriaceae</taxon>
        <taxon>Fusarium</taxon>
        <taxon>Fusarium solani species complex</taxon>
    </lineage>
</organism>
<evidence type="ECO:0000313" key="7">
    <source>
        <dbReference type="EMBL" id="KAJ4328161.1"/>
    </source>
</evidence>
<protein>
    <submittedName>
        <fullName evidence="7">Zinc finger protein containing five transmembrane domains</fullName>
    </submittedName>
</protein>